<sequence length="507" mass="57879">MNDFYEKIKGFFKDESSLLEAKQLLSENWEKLAPDYLNKILETIRDAVFILDSNWNYIYLNSKALEMVELSADQIIGREVWTVFPQVKDSELGERMRTSVREHRSMQFEHIHAQGEKWYDLLVLPSQDFLFVLATEITSQKKVERGYESVVSKNRAIINSIPDKLYRIHQDGIVIDYKMYPDFPGWDMPSENSKERFSSVESLFPEESLSSIRNMISQVLTLDQTQSIEYSKEEYDGVKFYEARIAKSGPEEVLAIVRNITERKKAERLKNEFISLVSHELRTPLTSIKGAIELLIGGVAGDLSNQAKSLLNICRKNTLRLVRFVTDLLDIEALDSGNINFKYKAFFLEDVIQASVDGMRTFAEQYHVLLNYQKDADSISVYVDEDRLNHCVTNLISNAVKYTPKYSEVFIRVGKNELGAYIQVVDHGPGIDPDFQPRLFHRFAQGTPPKDKLVGGTGLGLSITKGFIEVMKGSIDFITSPTGTSFTITLPLYDLNSLSKFTEGQNQ</sequence>
<dbReference type="PANTHER" id="PTHR45453">
    <property type="entry name" value="PHOSPHATE REGULON SENSOR PROTEIN PHOR"/>
    <property type="match status" value="1"/>
</dbReference>
<dbReference type="SUPFAM" id="SSF55874">
    <property type="entry name" value="ATPase domain of HSP90 chaperone/DNA topoisomerase II/histidine kinase"/>
    <property type="match status" value="1"/>
</dbReference>
<dbReference type="InterPro" id="IPR036890">
    <property type="entry name" value="HATPase_C_sf"/>
</dbReference>
<keyword evidence="7" id="KW-0472">Membrane</keyword>
<evidence type="ECO:0000256" key="5">
    <source>
        <dbReference type="ARBA" id="ARBA00022777"/>
    </source>
</evidence>
<keyword evidence="4" id="KW-0808">Transferase</keyword>
<dbReference type="CDD" id="cd00075">
    <property type="entry name" value="HATPase"/>
    <property type="match status" value="1"/>
</dbReference>
<dbReference type="InterPro" id="IPR035965">
    <property type="entry name" value="PAS-like_dom_sf"/>
</dbReference>
<reference evidence="10" key="1">
    <citation type="journal article" date="2019" name="PLoS Negl. Trop. Dis.">
        <title>Revisiting the worldwide diversity of Leptospira species in the environment.</title>
        <authorList>
            <person name="Vincent A.T."/>
            <person name="Schiettekatte O."/>
            <person name="Bourhy P."/>
            <person name="Veyrier F.J."/>
            <person name="Picardeau M."/>
        </authorList>
    </citation>
    <scope>NUCLEOTIDE SEQUENCE [LARGE SCALE GENOMIC DNA]</scope>
    <source>
        <strain evidence="10">201400974</strain>
    </source>
</reference>
<dbReference type="EMBL" id="RQHV01000062">
    <property type="protein sequence ID" value="TGN06819.1"/>
    <property type="molecule type" value="Genomic_DNA"/>
</dbReference>
<accession>A0A4V3JWM3</accession>
<dbReference type="InterPro" id="IPR003661">
    <property type="entry name" value="HisK_dim/P_dom"/>
</dbReference>
<keyword evidence="5" id="KW-0418">Kinase</keyword>
<dbReference type="PANTHER" id="PTHR45453:SF1">
    <property type="entry name" value="PHOSPHATE REGULON SENSOR PROTEIN PHOR"/>
    <property type="match status" value="1"/>
</dbReference>
<dbReference type="RefSeq" id="WP_135765547.1">
    <property type="nucleotide sequence ID" value="NZ_RQHV01000062.1"/>
</dbReference>
<evidence type="ECO:0000259" key="8">
    <source>
        <dbReference type="PROSITE" id="PS50109"/>
    </source>
</evidence>
<organism evidence="10 11">
    <name type="scientific">Leptospira ilyithenensis</name>
    <dbReference type="NCBI Taxonomy" id="2484901"/>
    <lineage>
        <taxon>Bacteria</taxon>
        <taxon>Pseudomonadati</taxon>
        <taxon>Spirochaetota</taxon>
        <taxon>Spirochaetia</taxon>
        <taxon>Leptospirales</taxon>
        <taxon>Leptospiraceae</taxon>
        <taxon>Leptospira</taxon>
    </lineage>
</organism>
<evidence type="ECO:0000256" key="2">
    <source>
        <dbReference type="ARBA" id="ARBA00012438"/>
    </source>
</evidence>
<dbReference type="InterPro" id="IPR036097">
    <property type="entry name" value="HisK_dim/P_sf"/>
</dbReference>
<feature type="domain" description="PAS" evidence="9">
    <location>
        <begin position="33"/>
        <end position="103"/>
    </location>
</feature>
<dbReference type="Gene3D" id="3.30.450.20">
    <property type="entry name" value="PAS domain"/>
    <property type="match status" value="2"/>
</dbReference>
<comment type="catalytic activity">
    <reaction evidence="1">
        <text>ATP + protein L-histidine = ADP + protein N-phospho-L-histidine.</text>
        <dbReference type="EC" id="2.7.13.3"/>
    </reaction>
</comment>
<dbReference type="Proteomes" id="UP000298264">
    <property type="component" value="Unassembled WGS sequence"/>
</dbReference>
<dbReference type="PRINTS" id="PR00344">
    <property type="entry name" value="BCTRLSENSOR"/>
</dbReference>
<evidence type="ECO:0000256" key="7">
    <source>
        <dbReference type="ARBA" id="ARBA00023136"/>
    </source>
</evidence>
<dbReference type="SUPFAM" id="SSF55785">
    <property type="entry name" value="PYP-like sensor domain (PAS domain)"/>
    <property type="match status" value="1"/>
</dbReference>
<name>A0A4V3JWM3_9LEPT</name>
<dbReference type="Pfam" id="PF08448">
    <property type="entry name" value="PAS_4"/>
    <property type="match status" value="1"/>
</dbReference>
<evidence type="ECO:0000313" key="11">
    <source>
        <dbReference type="Proteomes" id="UP000298264"/>
    </source>
</evidence>
<dbReference type="GO" id="GO:0016036">
    <property type="term" value="P:cellular response to phosphate starvation"/>
    <property type="evidence" value="ECO:0007669"/>
    <property type="project" value="TreeGrafter"/>
</dbReference>
<dbReference type="GO" id="GO:0000155">
    <property type="term" value="F:phosphorelay sensor kinase activity"/>
    <property type="evidence" value="ECO:0007669"/>
    <property type="project" value="InterPro"/>
</dbReference>
<dbReference type="InterPro" id="IPR000014">
    <property type="entry name" value="PAS"/>
</dbReference>
<feature type="domain" description="Histidine kinase" evidence="8">
    <location>
        <begin position="276"/>
        <end position="494"/>
    </location>
</feature>
<proteinExistence type="predicted"/>
<dbReference type="CDD" id="cd00130">
    <property type="entry name" value="PAS"/>
    <property type="match status" value="1"/>
</dbReference>
<evidence type="ECO:0000256" key="1">
    <source>
        <dbReference type="ARBA" id="ARBA00000085"/>
    </source>
</evidence>
<dbReference type="InterPro" id="IPR050351">
    <property type="entry name" value="BphY/WalK/GraS-like"/>
</dbReference>
<evidence type="ECO:0000313" key="10">
    <source>
        <dbReference type="EMBL" id="TGN06819.1"/>
    </source>
</evidence>
<dbReference type="InterPro" id="IPR013656">
    <property type="entry name" value="PAS_4"/>
</dbReference>
<gene>
    <name evidence="10" type="ORF">EHS11_16825</name>
</gene>
<dbReference type="AlphaFoldDB" id="A0A4V3JWM3"/>
<dbReference type="SMART" id="SM00387">
    <property type="entry name" value="HATPase_c"/>
    <property type="match status" value="1"/>
</dbReference>
<dbReference type="SUPFAM" id="SSF47384">
    <property type="entry name" value="Homodimeric domain of signal transducing histidine kinase"/>
    <property type="match status" value="1"/>
</dbReference>
<dbReference type="PROSITE" id="PS50112">
    <property type="entry name" value="PAS"/>
    <property type="match status" value="1"/>
</dbReference>
<dbReference type="InterPro" id="IPR003594">
    <property type="entry name" value="HATPase_dom"/>
</dbReference>
<evidence type="ECO:0000259" key="9">
    <source>
        <dbReference type="PROSITE" id="PS50112"/>
    </source>
</evidence>
<dbReference type="Pfam" id="PF00512">
    <property type="entry name" value="HisKA"/>
    <property type="match status" value="1"/>
</dbReference>
<comment type="caution">
    <text evidence="10">The sequence shown here is derived from an EMBL/GenBank/DDBJ whole genome shotgun (WGS) entry which is preliminary data.</text>
</comment>
<protein>
    <recommendedName>
        <fullName evidence="2">histidine kinase</fullName>
        <ecNumber evidence="2">2.7.13.3</ecNumber>
    </recommendedName>
</protein>
<keyword evidence="6" id="KW-0902">Two-component regulatory system</keyword>
<dbReference type="PROSITE" id="PS50109">
    <property type="entry name" value="HIS_KIN"/>
    <property type="match status" value="1"/>
</dbReference>
<dbReference type="Pfam" id="PF02518">
    <property type="entry name" value="HATPase_c"/>
    <property type="match status" value="1"/>
</dbReference>
<keyword evidence="11" id="KW-1185">Reference proteome</keyword>
<dbReference type="NCBIfam" id="TIGR00229">
    <property type="entry name" value="sensory_box"/>
    <property type="match status" value="1"/>
</dbReference>
<dbReference type="OrthoDB" id="9813151at2"/>
<dbReference type="Gene3D" id="3.30.565.10">
    <property type="entry name" value="Histidine kinase-like ATPase, C-terminal domain"/>
    <property type="match status" value="1"/>
</dbReference>
<dbReference type="GO" id="GO:0004721">
    <property type="term" value="F:phosphoprotein phosphatase activity"/>
    <property type="evidence" value="ECO:0007669"/>
    <property type="project" value="TreeGrafter"/>
</dbReference>
<dbReference type="InterPro" id="IPR005467">
    <property type="entry name" value="His_kinase_dom"/>
</dbReference>
<dbReference type="CDD" id="cd00082">
    <property type="entry name" value="HisKA"/>
    <property type="match status" value="1"/>
</dbReference>
<dbReference type="Gene3D" id="1.10.287.130">
    <property type="match status" value="1"/>
</dbReference>
<dbReference type="SMART" id="SM00388">
    <property type="entry name" value="HisKA"/>
    <property type="match status" value="1"/>
</dbReference>
<dbReference type="SMART" id="SM00091">
    <property type="entry name" value="PAS"/>
    <property type="match status" value="1"/>
</dbReference>
<dbReference type="InterPro" id="IPR004358">
    <property type="entry name" value="Sig_transdc_His_kin-like_C"/>
</dbReference>
<evidence type="ECO:0000256" key="4">
    <source>
        <dbReference type="ARBA" id="ARBA00022679"/>
    </source>
</evidence>
<dbReference type="EC" id="2.7.13.3" evidence="2"/>
<evidence type="ECO:0000256" key="3">
    <source>
        <dbReference type="ARBA" id="ARBA00022553"/>
    </source>
</evidence>
<evidence type="ECO:0000256" key="6">
    <source>
        <dbReference type="ARBA" id="ARBA00023012"/>
    </source>
</evidence>
<dbReference type="FunFam" id="1.10.287.130:FF:000001">
    <property type="entry name" value="Two-component sensor histidine kinase"/>
    <property type="match status" value="1"/>
</dbReference>
<keyword evidence="3" id="KW-0597">Phosphoprotein</keyword>
<dbReference type="GO" id="GO:0005886">
    <property type="term" value="C:plasma membrane"/>
    <property type="evidence" value="ECO:0007669"/>
    <property type="project" value="TreeGrafter"/>
</dbReference>